<keyword evidence="3" id="KW-0460">Magnesium</keyword>
<dbReference type="Pfam" id="PF01926">
    <property type="entry name" value="MMR_HSR1"/>
    <property type="match status" value="1"/>
</dbReference>
<dbReference type="InterPro" id="IPR027417">
    <property type="entry name" value="P-loop_NTPase"/>
</dbReference>
<evidence type="ECO:0000313" key="6">
    <source>
        <dbReference type="EMBL" id="CAK7905291.1"/>
    </source>
</evidence>
<keyword evidence="7" id="KW-1185">Reference proteome</keyword>
<dbReference type="PANTHER" id="PTHR46498">
    <property type="entry name" value="GTP-BINDING PROTEIN 8"/>
    <property type="match status" value="1"/>
</dbReference>
<keyword evidence="1" id="KW-0479">Metal-binding</keyword>
<protein>
    <submittedName>
        <fullName evidence="6">MIOREX complex component 8</fullName>
    </submittedName>
</protein>
<dbReference type="SUPFAM" id="SSF52540">
    <property type="entry name" value="P-loop containing nucleoside triphosphate hydrolases"/>
    <property type="match status" value="1"/>
</dbReference>
<gene>
    <name evidence="6" type="primary">MRX8</name>
    <name evidence="6" type="ORF">CAAN4_D13432</name>
</gene>
<evidence type="ECO:0000256" key="3">
    <source>
        <dbReference type="ARBA" id="ARBA00022842"/>
    </source>
</evidence>
<dbReference type="InterPro" id="IPR030393">
    <property type="entry name" value="G_ENGB_dom"/>
</dbReference>
<reference evidence="6 7" key="1">
    <citation type="submission" date="2024-01" db="EMBL/GenBank/DDBJ databases">
        <authorList>
            <consortium name="Genoscope - CEA"/>
            <person name="William W."/>
        </authorList>
    </citation>
    <scope>NUCLEOTIDE SEQUENCE [LARGE SCALE GENOMIC DNA]</scope>
    <source>
        <strain evidence="6 7">29B2s-10</strain>
    </source>
</reference>
<evidence type="ECO:0000259" key="5">
    <source>
        <dbReference type="PROSITE" id="PS51706"/>
    </source>
</evidence>
<sequence length="418" mass="47369">MFCSRVLRVKKSSIDYLLSSLPVEQVVAAAPTSTVHRPIKLPPRDPLSLLISPEVLTAHFHHEGYQKPSSRQISQSQNFFGSAKIKLDWTHNQYSDIPDVKHQRLDQERQIAHEKREAYHRPEISKKSFGIKPDLLKPLPEVLFLGNTNVGKSTLVNTLFLDKQSSKNGASTEFAYVSRRAGYTKTLNCFNVNNKLRIIDTPGYGQFGETSQGTAVMEYIEKRKVLRAVYVLVDGVKGFSELDNQIIDLLIDQGISFDVIFTKLDQVIKSKVPRQILSLKNLDKLTKEERINNAEMADRANEAILNHFEKIIQDAELRDVATLPRIFFNNSVASQVVPKRYGYMGLRVSILQSCGLVSEESEPSKKIDEIKVSQVGTNTYDPANPDQFLEDLEVEDVKKNKGRRKRVVRRLSGRTSTL</sequence>
<evidence type="ECO:0000256" key="4">
    <source>
        <dbReference type="ARBA" id="ARBA00023134"/>
    </source>
</evidence>
<accession>A0ABP0EBK0</accession>
<evidence type="ECO:0000256" key="2">
    <source>
        <dbReference type="ARBA" id="ARBA00022741"/>
    </source>
</evidence>
<dbReference type="PANTHER" id="PTHR46498:SF1">
    <property type="entry name" value="GTP-BINDING PROTEIN 8"/>
    <property type="match status" value="1"/>
</dbReference>
<dbReference type="InterPro" id="IPR052279">
    <property type="entry name" value="EngB_GTPase"/>
</dbReference>
<name>A0ABP0EBK0_9ASCO</name>
<dbReference type="CDD" id="cd01876">
    <property type="entry name" value="YihA_EngB"/>
    <property type="match status" value="1"/>
</dbReference>
<evidence type="ECO:0000313" key="7">
    <source>
        <dbReference type="Proteomes" id="UP001497600"/>
    </source>
</evidence>
<dbReference type="Gene3D" id="3.40.50.300">
    <property type="entry name" value="P-loop containing nucleotide triphosphate hydrolases"/>
    <property type="match status" value="1"/>
</dbReference>
<dbReference type="PROSITE" id="PS51706">
    <property type="entry name" value="G_ENGB"/>
    <property type="match status" value="1"/>
</dbReference>
<feature type="domain" description="EngB-type G" evidence="5">
    <location>
        <begin position="138"/>
        <end position="314"/>
    </location>
</feature>
<keyword evidence="2" id="KW-0547">Nucleotide-binding</keyword>
<organism evidence="6 7">
    <name type="scientific">[Candida] anglica</name>
    <dbReference type="NCBI Taxonomy" id="148631"/>
    <lineage>
        <taxon>Eukaryota</taxon>
        <taxon>Fungi</taxon>
        <taxon>Dikarya</taxon>
        <taxon>Ascomycota</taxon>
        <taxon>Saccharomycotina</taxon>
        <taxon>Pichiomycetes</taxon>
        <taxon>Debaryomycetaceae</taxon>
        <taxon>Kurtzmaniella</taxon>
    </lineage>
</organism>
<keyword evidence="4" id="KW-0342">GTP-binding</keyword>
<evidence type="ECO:0000256" key="1">
    <source>
        <dbReference type="ARBA" id="ARBA00022723"/>
    </source>
</evidence>
<dbReference type="Proteomes" id="UP001497600">
    <property type="component" value="Chromosome D"/>
</dbReference>
<dbReference type="EMBL" id="OZ004256">
    <property type="protein sequence ID" value="CAK7905291.1"/>
    <property type="molecule type" value="Genomic_DNA"/>
</dbReference>
<proteinExistence type="predicted"/>
<dbReference type="InterPro" id="IPR006073">
    <property type="entry name" value="GTP-bd"/>
</dbReference>